<dbReference type="Gene3D" id="3.40.50.300">
    <property type="entry name" value="P-loop containing nucleotide triphosphate hydrolases"/>
    <property type="match status" value="1"/>
</dbReference>
<gene>
    <name evidence="2" type="ORF">TVAG_302430</name>
</gene>
<dbReference type="InterPro" id="IPR039421">
    <property type="entry name" value="Type_1_exporter"/>
</dbReference>
<dbReference type="VEuPathDB" id="TrichDB:TVAG_487000"/>
<dbReference type="AlphaFoldDB" id="A2EGR8"/>
<dbReference type="GO" id="GO:0016887">
    <property type="term" value="F:ATP hydrolysis activity"/>
    <property type="evidence" value="ECO:0007669"/>
    <property type="project" value="InterPro"/>
</dbReference>
<sequence>MEIVFDHVSFKYPSRNVFTLNDVSFQIKSGQSVAFVDHSGSGKSTIVQLIERFYDITEGSITIDGQNIKDFDIRWLHKQMPFISQEPFLFHGTIKENVLYGVFDEKTDEEIMDVLEQANAKKFFI</sequence>
<dbReference type="PANTHER" id="PTHR24221:SF503">
    <property type="entry name" value="MITOCHONDRIAL POTASSIUM CHANNEL ATP-BINDING SUBUNIT"/>
    <property type="match status" value="1"/>
</dbReference>
<dbReference type="OrthoDB" id="6500128at2759"/>
<feature type="domain" description="ABC transporter" evidence="1">
    <location>
        <begin position="20"/>
        <end position="121"/>
    </location>
</feature>
<evidence type="ECO:0000313" key="2">
    <source>
        <dbReference type="EMBL" id="EAY08156.1"/>
    </source>
</evidence>
<dbReference type="InterPro" id="IPR027417">
    <property type="entry name" value="P-loop_NTPase"/>
</dbReference>
<reference evidence="2" key="2">
    <citation type="journal article" date="2007" name="Science">
        <title>Draft genome sequence of the sexually transmitted pathogen Trichomonas vaginalis.</title>
        <authorList>
            <person name="Carlton J.M."/>
            <person name="Hirt R.P."/>
            <person name="Silva J.C."/>
            <person name="Delcher A.L."/>
            <person name="Schatz M."/>
            <person name="Zhao Q."/>
            <person name="Wortman J.R."/>
            <person name="Bidwell S.L."/>
            <person name="Alsmark U.C.M."/>
            <person name="Besteiro S."/>
            <person name="Sicheritz-Ponten T."/>
            <person name="Noel C.J."/>
            <person name="Dacks J.B."/>
            <person name="Foster P.G."/>
            <person name="Simillion C."/>
            <person name="Van de Peer Y."/>
            <person name="Miranda-Saavedra D."/>
            <person name="Barton G.J."/>
            <person name="Westrop G.D."/>
            <person name="Mueller S."/>
            <person name="Dessi D."/>
            <person name="Fiori P.L."/>
            <person name="Ren Q."/>
            <person name="Paulsen I."/>
            <person name="Zhang H."/>
            <person name="Bastida-Corcuera F.D."/>
            <person name="Simoes-Barbosa A."/>
            <person name="Brown M.T."/>
            <person name="Hayes R.D."/>
            <person name="Mukherjee M."/>
            <person name="Okumura C.Y."/>
            <person name="Schneider R."/>
            <person name="Smith A.J."/>
            <person name="Vanacova S."/>
            <person name="Villalvazo M."/>
            <person name="Haas B.J."/>
            <person name="Pertea M."/>
            <person name="Feldblyum T.V."/>
            <person name="Utterback T.R."/>
            <person name="Shu C.L."/>
            <person name="Osoegawa K."/>
            <person name="de Jong P.J."/>
            <person name="Hrdy I."/>
            <person name="Horvathova L."/>
            <person name="Zubacova Z."/>
            <person name="Dolezal P."/>
            <person name="Malik S.B."/>
            <person name="Logsdon J.M. Jr."/>
            <person name="Henze K."/>
            <person name="Gupta A."/>
            <person name="Wang C.C."/>
            <person name="Dunne R.L."/>
            <person name="Upcroft J.A."/>
            <person name="Upcroft P."/>
            <person name="White O."/>
            <person name="Salzberg S.L."/>
            <person name="Tang P."/>
            <person name="Chiu C.-H."/>
            <person name="Lee Y.-S."/>
            <person name="Embley T.M."/>
            <person name="Coombs G.H."/>
            <person name="Mottram J.C."/>
            <person name="Tachezy J."/>
            <person name="Fraser-Liggett C.M."/>
            <person name="Johnson P.J."/>
        </authorList>
    </citation>
    <scope>NUCLEOTIDE SEQUENCE [LARGE SCALE GENOMIC DNA]</scope>
    <source>
        <strain evidence="2">G3</strain>
    </source>
</reference>
<dbReference type="PANTHER" id="PTHR24221">
    <property type="entry name" value="ATP-BINDING CASSETTE SUB-FAMILY B"/>
    <property type="match status" value="1"/>
</dbReference>
<dbReference type="InterPro" id="IPR003439">
    <property type="entry name" value="ABC_transporter-like_ATP-bd"/>
</dbReference>
<name>A2EGR8_TRIV3</name>
<dbReference type="SUPFAM" id="SSF52540">
    <property type="entry name" value="P-loop containing nucleoside triphosphate hydrolases"/>
    <property type="match status" value="1"/>
</dbReference>
<keyword evidence="3" id="KW-1185">Reference proteome</keyword>
<dbReference type="KEGG" id="tva:4766054"/>
<proteinExistence type="predicted"/>
<dbReference type="EMBL" id="DS113384">
    <property type="protein sequence ID" value="EAY08156.1"/>
    <property type="molecule type" value="Genomic_DNA"/>
</dbReference>
<dbReference type="GO" id="GO:0005524">
    <property type="term" value="F:ATP binding"/>
    <property type="evidence" value="ECO:0007669"/>
    <property type="project" value="InterPro"/>
</dbReference>
<dbReference type="Pfam" id="PF00005">
    <property type="entry name" value="ABC_tran"/>
    <property type="match status" value="1"/>
</dbReference>
<dbReference type="InParanoid" id="A2EGR8"/>
<dbReference type="RefSeq" id="XP_001320379.1">
    <property type="nucleotide sequence ID" value="XM_001320344.1"/>
</dbReference>
<dbReference type="Proteomes" id="UP000001542">
    <property type="component" value="Unassembled WGS sequence"/>
</dbReference>
<accession>A2EGR8</accession>
<protein>
    <recommendedName>
        <fullName evidence="1">ABC transporter domain-containing protein</fullName>
    </recommendedName>
</protein>
<dbReference type="OMA" id="FQIATIH"/>
<evidence type="ECO:0000313" key="3">
    <source>
        <dbReference type="Proteomes" id="UP000001542"/>
    </source>
</evidence>
<evidence type="ECO:0000259" key="1">
    <source>
        <dbReference type="Pfam" id="PF00005"/>
    </source>
</evidence>
<dbReference type="VEuPathDB" id="TrichDB:TVAGG3_0172860"/>
<dbReference type="STRING" id="5722.A2EGR8"/>
<dbReference type="eggNOG" id="KOG0055">
    <property type="taxonomic scope" value="Eukaryota"/>
</dbReference>
<reference evidence="2" key="1">
    <citation type="submission" date="2006-10" db="EMBL/GenBank/DDBJ databases">
        <authorList>
            <person name="Amadeo P."/>
            <person name="Zhao Q."/>
            <person name="Wortman J."/>
            <person name="Fraser-Liggett C."/>
            <person name="Carlton J."/>
        </authorList>
    </citation>
    <scope>NUCLEOTIDE SEQUENCE</scope>
    <source>
        <strain evidence="2">G3</strain>
    </source>
</reference>
<organism evidence="2 3">
    <name type="scientific">Trichomonas vaginalis (strain ATCC PRA-98 / G3)</name>
    <dbReference type="NCBI Taxonomy" id="412133"/>
    <lineage>
        <taxon>Eukaryota</taxon>
        <taxon>Metamonada</taxon>
        <taxon>Parabasalia</taxon>
        <taxon>Trichomonadida</taxon>
        <taxon>Trichomonadidae</taxon>
        <taxon>Trichomonas</taxon>
    </lineage>
</organism>